<dbReference type="InterPro" id="IPR004107">
    <property type="entry name" value="Integrase_SAM-like_N"/>
</dbReference>
<comment type="function">
    <text evidence="11">Site-specific tyrosine recombinase, which acts by catalyzing the cutting and rejoining of the recombining DNA molecules. The XerC-XerD complex is essential to convert dimers of the bacterial chromosome into monomers to permit their segregation at cell division. It also contributes to the segregational stability of plasmids.</text>
</comment>
<dbReference type="GO" id="GO:0005737">
    <property type="term" value="C:cytoplasm"/>
    <property type="evidence" value="ECO:0007669"/>
    <property type="project" value="UniProtKB-SubCell"/>
</dbReference>
<dbReference type="InterPro" id="IPR044068">
    <property type="entry name" value="CB"/>
</dbReference>
<feature type="active site" evidence="11">
    <location>
        <position position="240"/>
    </location>
</feature>
<evidence type="ECO:0000256" key="4">
    <source>
        <dbReference type="ARBA" id="ARBA00022490"/>
    </source>
</evidence>
<keyword evidence="7 11" id="KW-0229">DNA integration</keyword>
<proteinExistence type="inferred from homology"/>
<dbReference type="GO" id="GO:0003677">
    <property type="term" value="F:DNA binding"/>
    <property type="evidence" value="ECO:0007669"/>
    <property type="project" value="UniProtKB-UniRule"/>
</dbReference>
<comment type="subunit">
    <text evidence="11">Forms a cyclic heterotetrameric complex composed of two molecules of XerC and two molecules of XerD.</text>
</comment>
<keyword evidence="10 11" id="KW-0131">Cell cycle</keyword>
<dbReference type="InterPro" id="IPR023009">
    <property type="entry name" value="Tyrosine_recombinase_XerC/XerD"/>
</dbReference>
<evidence type="ECO:0000256" key="7">
    <source>
        <dbReference type="ARBA" id="ARBA00022908"/>
    </source>
</evidence>
<evidence type="ECO:0000256" key="6">
    <source>
        <dbReference type="ARBA" id="ARBA00022829"/>
    </source>
</evidence>
<dbReference type="GO" id="GO:0009037">
    <property type="term" value="F:tyrosine-based site-specific recombinase activity"/>
    <property type="evidence" value="ECO:0007669"/>
    <property type="project" value="UniProtKB-UniRule"/>
</dbReference>
<evidence type="ECO:0000256" key="5">
    <source>
        <dbReference type="ARBA" id="ARBA00022618"/>
    </source>
</evidence>
<dbReference type="STRING" id="92487.SAMN02745130_00369"/>
<sequence>MDLAVFERYQHYLQSEKRYSPLTLSAYQQDLGDFIQWLEQLKPAPEVTQVKAFHIRDWISALRRRGLGSRSLRRKLSSLRRFYQFLLRENLVHANPCVDVPVPKTPPHLPEILNTDQLDYLLAADPEGALEVRDCAMMELFYSSGVRLAELVNLNVNSLDLSQGMMRVYGKGGKERDLPIGRQAVEALRAWLSLRRDLCDADEPALFVSQQRRRISMRNVQARLIYWQEKRGLAQHLHPHKLRHSCASHLLESSSDLRAVQELLGHVNIGTTQIYTHLDFQRLAAVYDQAHPRAHKKP</sequence>
<evidence type="ECO:0000256" key="8">
    <source>
        <dbReference type="ARBA" id="ARBA00023125"/>
    </source>
</evidence>
<dbReference type="GO" id="GO:0007059">
    <property type="term" value="P:chromosome segregation"/>
    <property type="evidence" value="ECO:0007669"/>
    <property type="project" value="UniProtKB-UniRule"/>
</dbReference>
<keyword evidence="8 11" id="KW-0238">DNA-binding</keyword>
<dbReference type="AlphaFoldDB" id="A0A1T4VWE3"/>
<dbReference type="InterPro" id="IPR011010">
    <property type="entry name" value="DNA_brk_join_enz"/>
</dbReference>
<evidence type="ECO:0000259" key="12">
    <source>
        <dbReference type="PROSITE" id="PS51898"/>
    </source>
</evidence>
<dbReference type="GO" id="GO:0051301">
    <property type="term" value="P:cell division"/>
    <property type="evidence" value="ECO:0007669"/>
    <property type="project" value="UniProtKB-UniRule"/>
</dbReference>
<evidence type="ECO:0000313" key="15">
    <source>
        <dbReference type="Proteomes" id="UP000190460"/>
    </source>
</evidence>
<dbReference type="InterPro" id="IPR013762">
    <property type="entry name" value="Integrase-like_cat_sf"/>
</dbReference>
<accession>A0A1T4VWE3</accession>
<keyword evidence="9 11" id="KW-0233">DNA recombination</keyword>
<feature type="active site" description="O-(3'-phospho-DNA)-tyrosine intermediate" evidence="11">
    <location>
        <position position="275"/>
    </location>
</feature>
<dbReference type="InterPro" id="IPR050090">
    <property type="entry name" value="Tyrosine_recombinase_XerCD"/>
</dbReference>
<dbReference type="NCBIfam" id="TIGR02224">
    <property type="entry name" value="recomb_XerC"/>
    <property type="match status" value="1"/>
</dbReference>
<keyword evidence="15" id="KW-1185">Reference proteome</keyword>
<organism evidence="14 15">
    <name type="scientific">Thiothrix eikelboomii</name>
    <dbReference type="NCBI Taxonomy" id="92487"/>
    <lineage>
        <taxon>Bacteria</taxon>
        <taxon>Pseudomonadati</taxon>
        <taxon>Pseudomonadota</taxon>
        <taxon>Gammaproteobacteria</taxon>
        <taxon>Thiotrichales</taxon>
        <taxon>Thiotrichaceae</taxon>
        <taxon>Thiothrix</taxon>
    </lineage>
</organism>
<evidence type="ECO:0000256" key="9">
    <source>
        <dbReference type="ARBA" id="ARBA00023172"/>
    </source>
</evidence>
<feature type="active site" evidence="11">
    <location>
        <position position="266"/>
    </location>
</feature>
<dbReference type="EMBL" id="FUYB01000001">
    <property type="protein sequence ID" value="SKA68801.1"/>
    <property type="molecule type" value="Genomic_DNA"/>
</dbReference>
<evidence type="ECO:0000256" key="2">
    <source>
        <dbReference type="ARBA" id="ARBA00006657"/>
    </source>
</evidence>
<dbReference type="NCBIfam" id="NF001399">
    <property type="entry name" value="PRK00283.1"/>
    <property type="match status" value="1"/>
</dbReference>
<dbReference type="CDD" id="cd00798">
    <property type="entry name" value="INT_XerDC_C"/>
    <property type="match status" value="1"/>
</dbReference>
<dbReference type="SUPFAM" id="SSF56349">
    <property type="entry name" value="DNA breaking-rejoining enzymes"/>
    <property type="match status" value="1"/>
</dbReference>
<dbReference type="Pfam" id="PF00589">
    <property type="entry name" value="Phage_integrase"/>
    <property type="match status" value="1"/>
</dbReference>
<keyword evidence="5 11" id="KW-0132">Cell division</keyword>
<protein>
    <recommendedName>
        <fullName evidence="3 11">Tyrosine recombinase XerC</fullName>
    </recommendedName>
</protein>
<evidence type="ECO:0000256" key="10">
    <source>
        <dbReference type="ARBA" id="ARBA00023306"/>
    </source>
</evidence>
<dbReference type="PANTHER" id="PTHR30349:SF81">
    <property type="entry name" value="TYROSINE RECOMBINASE XERC"/>
    <property type="match status" value="1"/>
</dbReference>
<name>A0A1T4VWE3_9GAMM</name>
<dbReference type="GO" id="GO:0006313">
    <property type="term" value="P:DNA transposition"/>
    <property type="evidence" value="ECO:0007669"/>
    <property type="project" value="UniProtKB-UniRule"/>
</dbReference>
<comment type="subcellular location">
    <subcellularLocation>
        <location evidence="1 11">Cytoplasm</location>
    </subcellularLocation>
</comment>
<evidence type="ECO:0000259" key="13">
    <source>
        <dbReference type="PROSITE" id="PS51900"/>
    </source>
</evidence>
<feature type="active site" evidence="11">
    <location>
        <position position="147"/>
    </location>
</feature>
<dbReference type="HAMAP" id="MF_01808">
    <property type="entry name" value="Recomb_XerC_XerD"/>
    <property type="match status" value="1"/>
</dbReference>
<evidence type="ECO:0000256" key="11">
    <source>
        <dbReference type="HAMAP-Rule" id="MF_01808"/>
    </source>
</evidence>
<dbReference type="InterPro" id="IPR010998">
    <property type="entry name" value="Integrase_recombinase_N"/>
</dbReference>
<feature type="active site" evidence="11">
    <location>
        <position position="243"/>
    </location>
</feature>
<dbReference type="InterPro" id="IPR011931">
    <property type="entry name" value="Recomb_XerC"/>
</dbReference>
<reference evidence="14 15" key="1">
    <citation type="submission" date="2017-02" db="EMBL/GenBank/DDBJ databases">
        <authorList>
            <person name="Peterson S.W."/>
        </authorList>
    </citation>
    <scope>NUCLEOTIDE SEQUENCE [LARGE SCALE GENOMIC DNA]</scope>
    <source>
        <strain evidence="14 15">ATCC 49788</strain>
    </source>
</reference>
<dbReference type="OrthoDB" id="9801717at2"/>
<comment type="similarity">
    <text evidence="2 11">Belongs to the 'phage' integrase family. XerC subfamily.</text>
</comment>
<gene>
    <name evidence="11" type="primary">xerC</name>
    <name evidence="14" type="ORF">SAMN02745130_00369</name>
</gene>
<dbReference type="Proteomes" id="UP000190460">
    <property type="component" value="Unassembled WGS sequence"/>
</dbReference>
<dbReference type="PROSITE" id="PS51900">
    <property type="entry name" value="CB"/>
    <property type="match status" value="1"/>
</dbReference>
<dbReference type="Gene3D" id="1.10.150.130">
    <property type="match status" value="1"/>
</dbReference>
<feature type="active site" evidence="11">
    <location>
        <position position="171"/>
    </location>
</feature>
<keyword evidence="6 11" id="KW-0159">Chromosome partition</keyword>
<evidence type="ECO:0000313" key="14">
    <source>
        <dbReference type="EMBL" id="SKA68801.1"/>
    </source>
</evidence>
<evidence type="ECO:0000256" key="1">
    <source>
        <dbReference type="ARBA" id="ARBA00004496"/>
    </source>
</evidence>
<dbReference type="RefSeq" id="WP_078920866.1">
    <property type="nucleotide sequence ID" value="NZ_FUYB01000001.1"/>
</dbReference>
<evidence type="ECO:0000256" key="3">
    <source>
        <dbReference type="ARBA" id="ARBA00015804"/>
    </source>
</evidence>
<dbReference type="Pfam" id="PF02899">
    <property type="entry name" value="Phage_int_SAM_1"/>
    <property type="match status" value="1"/>
</dbReference>
<dbReference type="InterPro" id="IPR002104">
    <property type="entry name" value="Integrase_catalytic"/>
</dbReference>
<feature type="domain" description="Tyr recombinase" evidence="12">
    <location>
        <begin position="108"/>
        <end position="288"/>
    </location>
</feature>
<keyword evidence="4 11" id="KW-0963">Cytoplasm</keyword>
<dbReference type="PROSITE" id="PS51898">
    <property type="entry name" value="TYR_RECOMBINASE"/>
    <property type="match status" value="1"/>
</dbReference>
<feature type="domain" description="Core-binding (CB)" evidence="13">
    <location>
        <begin position="1"/>
        <end position="87"/>
    </location>
</feature>
<dbReference type="PANTHER" id="PTHR30349">
    <property type="entry name" value="PHAGE INTEGRASE-RELATED"/>
    <property type="match status" value="1"/>
</dbReference>
<dbReference type="Gene3D" id="1.10.443.10">
    <property type="entry name" value="Intergrase catalytic core"/>
    <property type="match status" value="1"/>
</dbReference>